<dbReference type="InterPro" id="IPR009078">
    <property type="entry name" value="Ferritin-like_SF"/>
</dbReference>
<feature type="region of interest" description="Disordered" evidence="1">
    <location>
        <begin position="74"/>
        <end position="95"/>
    </location>
</feature>
<evidence type="ECO:0000256" key="1">
    <source>
        <dbReference type="SAM" id="MobiDB-lite"/>
    </source>
</evidence>
<dbReference type="PANTHER" id="PTHR31694:SF26">
    <property type="entry name" value="OS05G0151100 PROTEIN"/>
    <property type="match status" value="1"/>
</dbReference>
<dbReference type="AlphaFoldDB" id="A0A1Y1HYW2"/>
<dbReference type="PROSITE" id="PS51257">
    <property type="entry name" value="PROKAR_LIPOPROTEIN"/>
    <property type="match status" value="1"/>
</dbReference>
<reference evidence="3 4" key="1">
    <citation type="journal article" date="2014" name="Nat. Commun.">
        <title>Klebsormidium flaccidum genome reveals primary factors for plant terrestrial adaptation.</title>
        <authorList>
            <person name="Hori K."/>
            <person name="Maruyama F."/>
            <person name="Fujisawa T."/>
            <person name="Togashi T."/>
            <person name="Yamamoto N."/>
            <person name="Seo M."/>
            <person name="Sato S."/>
            <person name="Yamada T."/>
            <person name="Mori H."/>
            <person name="Tajima N."/>
            <person name="Moriyama T."/>
            <person name="Ikeuchi M."/>
            <person name="Watanabe M."/>
            <person name="Wada H."/>
            <person name="Kobayashi K."/>
            <person name="Saito M."/>
            <person name="Masuda T."/>
            <person name="Sasaki-Sekimoto Y."/>
            <person name="Mashiguchi K."/>
            <person name="Awai K."/>
            <person name="Shimojima M."/>
            <person name="Masuda S."/>
            <person name="Iwai M."/>
            <person name="Nobusawa T."/>
            <person name="Narise T."/>
            <person name="Kondo S."/>
            <person name="Saito H."/>
            <person name="Sato R."/>
            <person name="Murakawa M."/>
            <person name="Ihara Y."/>
            <person name="Oshima-Yamada Y."/>
            <person name="Ohtaka K."/>
            <person name="Satoh M."/>
            <person name="Sonobe K."/>
            <person name="Ishii M."/>
            <person name="Ohtani R."/>
            <person name="Kanamori-Sato M."/>
            <person name="Honoki R."/>
            <person name="Miyazaki D."/>
            <person name="Mochizuki H."/>
            <person name="Umetsu J."/>
            <person name="Higashi K."/>
            <person name="Shibata D."/>
            <person name="Kamiya Y."/>
            <person name="Sato N."/>
            <person name="Nakamura Y."/>
            <person name="Tabata S."/>
            <person name="Ida S."/>
            <person name="Kurokawa K."/>
            <person name="Ohta H."/>
        </authorList>
    </citation>
    <scope>NUCLEOTIDE SEQUENCE [LARGE SCALE GENOMIC DNA]</scope>
    <source>
        <strain evidence="3 4">NIES-2285</strain>
    </source>
</reference>
<organism evidence="3 4">
    <name type="scientific">Klebsormidium nitens</name>
    <name type="common">Green alga</name>
    <name type="synonym">Ulothrix nitens</name>
    <dbReference type="NCBI Taxonomy" id="105231"/>
    <lineage>
        <taxon>Eukaryota</taxon>
        <taxon>Viridiplantae</taxon>
        <taxon>Streptophyta</taxon>
        <taxon>Klebsormidiophyceae</taxon>
        <taxon>Klebsormidiales</taxon>
        <taxon>Klebsormidiaceae</taxon>
        <taxon>Klebsormidium</taxon>
    </lineage>
</organism>
<evidence type="ECO:0000313" key="4">
    <source>
        <dbReference type="Proteomes" id="UP000054558"/>
    </source>
</evidence>
<proteinExistence type="predicted"/>
<dbReference type="CDD" id="cd00657">
    <property type="entry name" value="Ferritin_like"/>
    <property type="match status" value="1"/>
</dbReference>
<accession>A0A1Y1HYW2</accession>
<dbReference type="SUPFAM" id="SSF47240">
    <property type="entry name" value="Ferritin-like"/>
    <property type="match status" value="1"/>
</dbReference>
<sequence>MARVALFAAAVAALVALAAAQSCPSADFTGCYTSTGTFFCCPTPATSCSGLSTPDCVATGTSNVVAGAGVVPGAPTPMPTATDTPAPTAGTPAPTAGPITDADILNFALNLEYLEGEFYSWAAFGKGLESSLTGGGGPVIGGQKASLSADAQAYAEQIAIDEINHVKFLRTALGDAAVPEPAIDIGPAFAVAANAAANATLDPPFSPYTDDVTFLLGAFIFEDVGVTAYGGAVPLFSDKNVAGVAARILGVEAYHAGAVRAELAEFVSVVTGYGVTVGDIGNLIVALRAALGGGKETPLVADGFTQLRAVTEGDSLTYVRTTSEVISIVCAGGNKGLFFPNGLNGKINMM</sequence>
<dbReference type="OMA" id="MASPRIC"/>
<dbReference type="InterPro" id="IPR052965">
    <property type="entry name" value="Pigment-catalase-like"/>
</dbReference>
<feature type="signal peptide" evidence="2">
    <location>
        <begin position="1"/>
        <end position="20"/>
    </location>
</feature>
<dbReference type="EMBL" id="DF237078">
    <property type="protein sequence ID" value="GAQ82932.1"/>
    <property type="molecule type" value="Genomic_DNA"/>
</dbReference>
<dbReference type="Proteomes" id="UP000054558">
    <property type="component" value="Unassembled WGS sequence"/>
</dbReference>
<gene>
    <name evidence="3" type="ORF">KFL_001290230</name>
</gene>
<evidence type="ECO:0000256" key="2">
    <source>
        <dbReference type="SAM" id="SignalP"/>
    </source>
</evidence>
<feature type="chain" id="PRO_5012892032" description="Desiccation-related protein PCC13-62" evidence="2">
    <location>
        <begin position="21"/>
        <end position="350"/>
    </location>
</feature>
<evidence type="ECO:0000313" key="3">
    <source>
        <dbReference type="EMBL" id="GAQ82932.1"/>
    </source>
</evidence>
<name>A0A1Y1HYW2_KLENI</name>
<keyword evidence="4" id="KW-1185">Reference proteome</keyword>
<evidence type="ECO:0008006" key="5">
    <source>
        <dbReference type="Google" id="ProtNLM"/>
    </source>
</evidence>
<dbReference type="PANTHER" id="PTHR31694">
    <property type="entry name" value="DESICCATION-LIKE PROTEIN"/>
    <property type="match status" value="1"/>
</dbReference>
<dbReference type="Pfam" id="PF13668">
    <property type="entry name" value="Ferritin_2"/>
    <property type="match status" value="1"/>
</dbReference>
<dbReference type="OrthoDB" id="1001765at2759"/>
<protein>
    <recommendedName>
        <fullName evidence="5">Desiccation-related protein PCC13-62</fullName>
    </recommendedName>
</protein>
<keyword evidence="2" id="KW-0732">Signal</keyword>